<dbReference type="Proteomes" id="UP001302494">
    <property type="component" value="Chromosome"/>
</dbReference>
<dbReference type="EMBL" id="CP116968">
    <property type="protein sequence ID" value="WNM60806.1"/>
    <property type="molecule type" value="Genomic_DNA"/>
</dbReference>
<dbReference type="AlphaFoldDB" id="A0AA96GNJ5"/>
<proteinExistence type="predicted"/>
<dbReference type="KEGG" id="nneo:PQG83_13680"/>
<keyword evidence="2" id="KW-1185">Reference proteome</keyword>
<dbReference type="PROSITE" id="PS51257">
    <property type="entry name" value="PROKAR_LIPOPROTEIN"/>
    <property type="match status" value="1"/>
</dbReference>
<protein>
    <submittedName>
        <fullName evidence="1">Uncharacterized protein</fullName>
    </submittedName>
</protein>
<dbReference type="RefSeq" id="WP_312742078.1">
    <property type="nucleotide sequence ID" value="NZ_CP116968.1"/>
</dbReference>
<evidence type="ECO:0000313" key="2">
    <source>
        <dbReference type="Proteomes" id="UP001302494"/>
    </source>
</evidence>
<evidence type="ECO:0000313" key="1">
    <source>
        <dbReference type="EMBL" id="WNM60806.1"/>
    </source>
</evidence>
<sequence length="199" mass="22640">MKEIRSLMLVLGIVFTFLGCATKMAPLPASLSADQTIVFGKVQASLTGPTTRWYTPQVRFFELMNHSTAERFRVDIESADSPFFLALPPGEYELVRLQINEGAFRSMAQLNSTFQVRKGELNYLGKWEVKIHPPTYLRLVEVSVESDLEDAKAEVRSLYPDLAGLPIQSQLPTPKDSETRLVEISPYPRVWWFCRHLTC</sequence>
<gene>
    <name evidence="1" type="ORF">PQG83_13680</name>
</gene>
<reference evidence="1 2" key="1">
    <citation type="submission" date="2023-01" db="EMBL/GenBank/DDBJ databases">
        <title>Cultivation and genomic characterization of new, ubiquitous marine nitrite-oxidizing bacteria from the Nitrospirales.</title>
        <authorList>
            <person name="Mueller A.J."/>
            <person name="Daebeler A."/>
            <person name="Herbold C.W."/>
            <person name="Kirkegaard R.H."/>
            <person name="Daims H."/>
        </authorList>
    </citation>
    <scope>NUCLEOTIDE SEQUENCE [LARGE SCALE GENOMIC DNA]</scope>
    <source>
        <strain evidence="1 2">DK</strain>
    </source>
</reference>
<name>A0AA96GNJ5_9BACT</name>
<accession>A0AA96GNJ5</accession>
<organism evidence="1 2">
    <name type="scientific">Candidatus Nitrospira neomarina</name>
    <dbReference type="NCBI Taxonomy" id="3020899"/>
    <lineage>
        <taxon>Bacteria</taxon>
        <taxon>Pseudomonadati</taxon>
        <taxon>Nitrospirota</taxon>
        <taxon>Nitrospiria</taxon>
        <taxon>Nitrospirales</taxon>
        <taxon>Nitrospiraceae</taxon>
        <taxon>Nitrospira</taxon>
    </lineage>
</organism>